<reference evidence="8 9" key="1">
    <citation type="journal article" date="2015" name="Genome Biol. Evol.">
        <title>Comparative Genomics of a Bacterivorous Green Alga Reveals Evolutionary Causalities and Consequences of Phago-Mixotrophic Mode of Nutrition.</title>
        <authorList>
            <person name="Burns J.A."/>
            <person name="Paasch A."/>
            <person name="Narechania A."/>
            <person name="Kim E."/>
        </authorList>
    </citation>
    <scope>NUCLEOTIDE SEQUENCE [LARGE SCALE GENOMIC DNA]</scope>
    <source>
        <strain evidence="8 9">PLY_AMNH</strain>
    </source>
</reference>
<dbReference type="PANTHER" id="PTHR23504:SF15">
    <property type="entry name" value="MAJOR FACILITATOR SUPERFAMILY (MFS) PROFILE DOMAIN-CONTAINING PROTEIN"/>
    <property type="match status" value="1"/>
</dbReference>
<evidence type="ECO:0000256" key="4">
    <source>
        <dbReference type="ARBA" id="ARBA00022989"/>
    </source>
</evidence>
<keyword evidence="3 7" id="KW-0812">Transmembrane</keyword>
<dbReference type="PANTHER" id="PTHR23504">
    <property type="entry name" value="MAJOR FACILITATOR SUPERFAMILY DOMAIN-CONTAINING PROTEIN 10"/>
    <property type="match status" value="1"/>
</dbReference>
<keyword evidence="4 7" id="KW-1133">Transmembrane helix</keyword>
<feature type="transmembrane region" description="Helical" evidence="7">
    <location>
        <begin position="519"/>
        <end position="542"/>
    </location>
</feature>
<feature type="transmembrane region" description="Helical" evidence="7">
    <location>
        <begin position="134"/>
        <end position="157"/>
    </location>
</feature>
<feature type="region of interest" description="Disordered" evidence="6">
    <location>
        <begin position="298"/>
        <end position="321"/>
    </location>
</feature>
<organism evidence="8 9">
    <name type="scientific">Cymbomonas tetramitiformis</name>
    <dbReference type="NCBI Taxonomy" id="36881"/>
    <lineage>
        <taxon>Eukaryota</taxon>
        <taxon>Viridiplantae</taxon>
        <taxon>Chlorophyta</taxon>
        <taxon>Pyramimonadophyceae</taxon>
        <taxon>Pyramimonadales</taxon>
        <taxon>Pyramimonadaceae</taxon>
        <taxon>Cymbomonas</taxon>
    </lineage>
</organism>
<dbReference type="GO" id="GO:0022857">
    <property type="term" value="F:transmembrane transporter activity"/>
    <property type="evidence" value="ECO:0007669"/>
    <property type="project" value="InterPro"/>
</dbReference>
<keyword evidence="2" id="KW-0813">Transport</keyword>
<evidence type="ECO:0000256" key="7">
    <source>
        <dbReference type="SAM" id="Phobius"/>
    </source>
</evidence>
<evidence type="ECO:0008006" key="10">
    <source>
        <dbReference type="Google" id="ProtNLM"/>
    </source>
</evidence>
<comment type="subcellular location">
    <subcellularLocation>
        <location evidence="1">Membrane</location>
        <topology evidence="1">Multi-pass membrane protein</topology>
    </subcellularLocation>
</comment>
<gene>
    <name evidence="8" type="ORF">CYMTET_14559</name>
</gene>
<evidence type="ECO:0000313" key="9">
    <source>
        <dbReference type="Proteomes" id="UP001190700"/>
    </source>
</evidence>
<feature type="transmembrane region" description="Helical" evidence="7">
    <location>
        <begin position="195"/>
        <end position="220"/>
    </location>
</feature>
<feature type="transmembrane region" description="Helical" evidence="7">
    <location>
        <begin position="370"/>
        <end position="387"/>
    </location>
</feature>
<feature type="transmembrane region" description="Helical" evidence="7">
    <location>
        <begin position="169"/>
        <end position="189"/>
    </location>
</feature>
<evidence type="ECO:0000256" key="2">
    <source>
        <dbReference type="ARBA" id="ARBA00022448"/>
    </source>
</evidence>
<evidence type="ECO:0000256" key="6">
    <source>
        <dbReference type="SAM" id="MobiDB-lite"/>
    </source>
</evidence>
<feature type="transmembrane region" description="Helical" evidence="7">
    <location>
        <begin position="268"/>
        <end position="288"/>
    </location>
</feature>
<comment type="caution">
    <text evidence="8">The sequence shown here is derived from an EMBL/GenBank/DDBJ whole genome shotgun (WGS) entry which is preliminary data.</text>
</comment>
<dbReference type="AlphaFoldDB" id="A0AAE0GGC1"/>
<dbReference type="InterPro" id="IPR011701">
    <property type="entry name" value="MFS"/>
</dbReference>
<accession>A0AAE0GGC1</accession>
<protein>
    <recommendedName>
        <fullName evidence="10">Major facilitator superfamily (MFS) profile domain-containing protein</fullName>
    </recommendedName>
</protein>
<dbReference type="Proteomes" id="UP001190700">
    <property type="component" value="Unassembled WGS sequence"/>
</dbReference>
<dbReference type="EMBL" id="LGRX02006112">
    <property type="protein sequence ID" value="KAK3277433.1"/>
    <property type="molecule type" value="Genomic_DNA"/>
</dbReference>
<sequence>MENPQGSDSGMTEPGLVSDIDLEKKLTLRKIARKVQMTQQATRAMTAVSVLQEKGKDASSVLEPTQTTDKDDIMRNPKMRQRMIFIITLVNCCDMMGELLTMPIMPYYYQSFPDASQEQEDGGLGIYSSESEKIGLGLTMQIGPAVFTIGGFLAMMASAELHRIIGKKGAFLVWTFGGSICFLLCGFAGDLRWGLGYFWFLRFLTGVFAGAEATLTAYFSDLIDDPTERANAIGAALGIGMPVGLIAGPVCSGFLIDLNGSKTTLFAPFYFGAALEFIAGVLVLFFIVEPPTNMAISSSGGKAGKREDGEMNQDETDDAKGVHKPPVNWKQLVYLCWFSVALGEFGEGAMNHVQAMGFIQYPWIADNFKWVFMIFSAVVFVALPLSLTLQQYSMAWTVVICRIAAAGTLMLVVTAEDIGPYLFWIYFHYMWKIGGVVPFNNMVIELVPTAERDFWIGADKAVGQLLNGVSPFLFVPMILDSEKWGPYPDNCETELDYCYYSSCGGLYPSLCGKFKENTFLIVTGITTGLSVLPLFGGVIRAFPWKSPETKVSIDEEEEAAMRAYRESGDITWLTLEQIIQVNMEHLKENKPPVASTYGKLVDDMEDIPRIRKMAIKDYEFSMHHLNYLINTLQNGSEEDKSLVFEMLKQSADVSVPSEQEREDFLQWFGDWLQYAGYGNPSQMPRMWKALIMTLFPFIVENGEKNPDFLQNPVRFLIRFDNYFRSTLKIEKENDKQWQRQWRQSMKGAFARLRPRGL</sequence>
<evidence type="ECO:0000256" key="5">
    <source>
        <dbReference type="ARBA" id="ARBA00023136"/>
    </source>
</evidence>
<evidence type="ECO:0000256" key="3">
    <source>
        <dbReference type="ARBA" id="ARBA00022692"/>
    </source>
</evidence>
<evidence type="ECO:0000256" key="1">
    <source>
        <dbReference type="ARBA" id="ARBA00004141"/>
    </source>
</evidence>
<keyword evidence="9" id="KW-1185">Reference proteome</keyword>
<proteinExistence type="predicted"/>
<dbReference type="Pfam" id="PF07690">
    <property type="entry name" value="MFS_1"/>
    <property type="match status" value="1"/>
</dbReference>
<evidence type="ECO:0000313" key="8">
    <source>
        <dbReference type="EMBL" id="KAK3277433.1"/>
    </source>
</evidence>
<feature type="transmembrane region" description="Helical" evidence="7">
    <location>
        <begin position="232"/>
        <end position="256"/>
    </location>
</feature>
<dbReference type="SUPFAM" id="SSF103473">
    <property type="entry name" value="MFS general substrate transporter"/>
    <property type="match status" value="1"/>
</dbReference>
<dbReference type="GO" id="GO:0016020">
    <property type="term" value="C:membrane"/>
    <property type="evidence" value="ECO:0007669"/>
    <property type="project" value="UniProtKB-SubCell"/>
</dbReference>
<feature type="transmembrane region" description="Helical" evidence="7">
    <location>
        <begin position="84"/>
        <end position="109"/>
    </location>
</feature>
<dbReference type="Gene3D" id="1.20.1250.20">
    <property type="entry name" value="MFS general substrate transporter like domains"/>
    <property type="match status" value="1"/>
</dbReference>
<name>A0AAE0GGC1_9CHLO</name>
<keyword evidence="5 7" id="KW-0472">Membrane</keyword>
<dbReference type="InterPro" id="IPR036259">
    <property type="entry name" value="MFS_trans_sf"/>
</dbReference>